<dbReference type="Proteomes" id="UP000466794">
    <property type="component" value="Unassembled WGS sequence"/>
</dbReference>
<evidence type="ECO:0000313" key="2">
    <source>
        <dbReference type="EMBL" id="MVU77656.1"/>
    </source>
</evidence>
<feature type="transmembrane region" description="Helical" evidence="1">
    <location>
        <begin position="172"/>
        <end position="193"/>
    </location>
</feature>
<organism evidence="2 3">
    <name type="scientific">Nocardia terrae</name>
    <dbReference type="NCBI Taxonomy" id="2675851"/>
    <lineage>
        <taxon>Bacteria</taxon>
        <taxon>Bacillati</taxon>
        <taxon>Actinomycetota</taxon>
        <taxon>Actinomycetes</taxon>
        <taxon>Mycobacteriales</taxon>
        <taxon>Nocardiaceae</taxon>
        <taxon>Nocardia</taxon>
    </lineage>
</organism>
<accession>A0A7K1UTG5</accession>
<dbReference type="AlphaFoldDB" id="A0A7K1UTG5"/>
<name>A0A7K1UTG5_9NOCA</name>
<reference evidence="2 3" key="1">
    <citation type="submission" date="2019-12" db="EMBL/GenBank/DDBJ databases">
        <title>Nocardia sp. nov. ET3-3 isolated from soil.</title>
        <authorList>
            <person name="Kanchanasin P."/>
            <person name="Tanasupawat S."/>
            <person name="Yuki M."/>
            <person name="Kudo T."/>
        </authorList>
    </citation>
    <scope>NUCLEOTIDE SEQUENCE [LARGE SCALE GENOMIC DNA]</scope>
    <source>
        <strain evidence="2 3">ET3-3</strain>
    </source>
</reference>
<keyword evidence="1" id="KW-0472">Membrane</keyword>
<feature type="transmembrane region" description="Helical" evidence="1">
    <location>
        <begin position="100"/>
        <end position="130"/>
    </location>
</feature>
<keyword evidence="1" id="KW-0812">Transmembrane</keyword>
<evidence type="ECO:0000256" key="1">
    <source>
        <dbReference type="SAM" id="Phobius"/>
    </source>
</evidence>
<feature type="transmembrane region" description="Helical" evidence="1">
    <location>
        <begin position="213"/>
        <end position="235"/>
    </location>
</feature>
<feature type="transmembrane region" description="Helical" evidence="1">
    <location>
        <begin position="142"/>
        <end position="165"/>
    </location>
</feature>
<dbReference type="Pfam" id="PF12730">
    <property type="entry name" value="ABC2_membrane_4"/>
    <property type="match status" value="1"/>
</dbReference>
<gene>
    <name evidence="2" type="ORF">GPX89_10435</name>
</gene>
<sequence>MKGIPFVFNAIRYELTRLVTVRSTWVLLAAGLVLQGLIAYLSASRDYATPAEQFAASVHGLPLILAALFGTAVAVNAFGHEYRYGTITTTMLTLRRPGRVMAAKALTVGALMAVYGLGLVGVTVLVQGVISRLPGEPSHLAYAFVGVPVYVLLAGLVGLGVAALTRNATVSMVAAIGFPTVVETGAVLAGANAKLMPFLSAGQSVQPGSGNPVLLMLPLLALAVGLLSAGVVLLARRDV</sequence>
<protein>
    <submittedName>
        <fullName evidence="2">ABC transporter permease subunit</fullName>
    </submittedName>
</protein>
<keyword evidence="3" id="KW-1185">Reference proteome</keyword>
<evidence type="ECO:0000313" key="3">
    <source>
        <dbReference type="Proteomes" id="UP000466794"/>
    </source>
</evidence>
<feature type="transmembrane region" description="Helical" evidence="1">
    <location>
        <begin position="21"/>
        <end position="41"/>
    </location>
</feature>
<proteinExistence type="predicted"/>
<comment type="caution">
    <text evidence="2">The sequence shown here is derived from an EMBL/GenBank/DDBJ whole genome shotgun (WGS) entry which is preliminary data.</text>
</comment>
<feature type="transmembrane region" description="Helical" evidence="1">
    <location>
        <begin position="61"/>
        <end position="79"/>
    </location>
</feature>
<dbReference type="EMBL" id="WRPP01000002">
    <property type="protein sequence ID" value="MVU77656.1"/>
    <property type="molecule type" value="Genomic_DNA"/>
</dbReference>
<keyword evidence="1" id="KW-1133">Transmembrane helix</keyword>